<dbReference type="AlphaFoldDB" id="A0AAE3N9K4"/>
<dbReference type="Proteomes" id="UP001212602">
    <property type="component" value="Unassembled WGS sequence"/>
</dbReference>
<evidence type="ECO:0000313" key="2">
    <source>
        <dbReference type="EMBL" id="MDA7417661.1"/>
    </source>
</evidence>
<keyword evidence="3" id="KW-1185">Reference proteome</keyword>
<proteinExistence type="predicted"/>
<reference evidence="2" key="1">
    <citation type="submission" date="2023-01" db="EMBL/GenBank/DDBJ databases">
        <title>Xenophilus mangrovi sp. nov., isolated from soil of Mangrove nature reserve.</title>
        <authorList>
            <person name="Xu S."/>
            <person name="Liu Z."/>
            <person name="Xu Y."/>
        </authorList>
    </citation>
    <scope>NUCLEOTIDE SEQUENCE</scope>
    <source>
        <strain evidence="2">YW8</strain>
    </source>
</reference>
<feature type="compositionally biased region" description="Low complexity" evidence="1">
    <location>
        <begin position="1"/>
        <end position="30"/>
    </location>
</feature>
<feature type="region of interest" description="Disordered" evidence="1">
    <location>
        <begin position="1"/>
        <end position="49"/>
    </location>
</feature>
<evidence type="ECO:0000256" key="1">
    <source>
        <dbReference type="SAM" id="MobiDB-lite"/>
    </source>
</evidence>
<dbReference type="RefSeq" id="WP_271428904.1">
    <property type="nucleotide sequence ID" value="NZ_JAQIPB010000007.1"/>
</dbReference>
<feature type="compositionally biased region" description="Polar residues" evidence="1">
    <location>
        <begin position="40"/>
        <end position="49"/>
    </location>
</feature>
<organism evidence="2 3">
    <name type="scientific">Xenophilus arseniciresistens</name>
    <dbReference type="NCBI Taxonomy" id="1283306"/>
    <lineage>
        <taxon>Bacteria</taxon>
        <taxon>Pseudomonadati</taxon>
        <taxon>Pseudomonadota</taxon>
        <taxon>Betaproteobacteria</taxon>
        <taxon>Burkholderiales</taxon>
        <taxon>Comamonadaceae</taxon>
        <taxon>Xenophilus</taxon>
    </lineage>
</organism>
<protein>
    <submittedName>
        <fullName evidence="2">Uncharacterized protein</fullName>
    </submittedName>
</protein>
<gene>
    <name evidence="2" type="ORF">PGB34_14960</name>
</gene>
<comment type="caution">
    <text evidence="2">The sequence shown here is derived from an EMBL/GenBank/DDBJ whole genome shotgun (WGS) entry which is preliminary data.</text>
</comment>
<dbReference type="EMBL" id="JAQIPB010000007">
    <property type="protein sequence ID" value="MDA7417661.1"/>
    <property type="molecule type" value="Genomic_DNA"/>
</dbReference>
<sequence>MASGSAPRASAGRAASASSDHARQPAGQQRARAEAVASAHTGSLVSQRT</sequence>
<name>A0AAE3N9K4_9BURK</name>
<accession>A0AAE3N9K4</accession>
<evidence type="ECO:0000313" key="3">
    <source>
        <dbReference type="Proteomes" id="UP001212602"/>
    </source>
</evidence>